<organism evidence="1">
    <name type="scientific">Ligilactobacillus ruminis</name>
    <dbReference type="NCBI Taxonomy" id="1623"/>
    <lineage>
        <taxon>Bacteria</taxon>
        <taxon>Bacillati</taxon>
        <taxon>Bacillota</taxon>
        <taxon>Bacilli</taxon>
        <taxon>Lactobacillales</taxon>
        <taxon>Lactobacillaceae</taxon>
        <taxon>Ligilactobacillus</taxon>
    </lineage>
</organism>
<comment type="caution">
    <text evidence="1">The sequence shown here is derived from an EMBL/GenBank/DDBJ whole genome shotgun (WGS) entry which is preliminary data.</text>
</comment>
<dbReference type="AlphaFoldDB" id="A0A6A8HI37"/>
<proteinExistence type="predicted"/>
<accession>A0A6A8HI37</accession>
<gene>
    <name evidence="1" type="ORF">GKC89_04060</name>
</gene>
<evidence type="ECO:0000313" key="1">
    <source>
        <dbReference type="EMBL" id="MSA68289.1"/>
    </source>
</evidence>
<dbReference type="EMBL" id="WKOD01000007">
    <property type="protein sequence ID" value="MSA68289.1"/>
    <property type="molecule type" value="Genomic_DNA"/>
</dbReference>
<sequence>MSKDEQRLTWMAIDDTYCVSPEEERKILDRINKKIESNFEFKKREEATDKYLKDHNII</sequence>
<protein>
    <submittedName>
        <fullName evidence="1">Uncharacterized protein</fullName>
    </submittedName>
</protein>
<reference evidence="1" key="1">
    <citation type="journal article" date="2019" name="Nat. Med.">
        <title>A library of human gut bacterial isolates paired with longitudinal multiomics data enables mechanistic microbiome research.</title>
        <authorList>
            <person name="Poyet M."/>
            <person name="Groussin M."/>
            <person name="Gibbons S.M."/>
            <person name="Avila-Pacheco J."/>
            <person name="Jiang X."/>
            <person name="Kearney S.M."/>
            <person name="Perrotta A.R."/>
            <person name="Berdy B."/>
            <person name="Zhao S."/>
            <person name="Lieberman T.D."/>
            <person name="Swanson P.K."/>
            <person name="Smith M."/>
            <person name="Roesemann S."/>
            <person name="Alexander J.E."/>
            <person name="Rich S.A."/>
            <person name="Livny J."/>
            <person name="Vlamakis H."/>
            <person name="Clish C."/>
            <person name="Bullock K."/>
            <person name="Deik A."/>
            <person name="Scott J."/>
            <person name="Pierce K.A."/>
            <person name="Xavier R.J."/>
            <person name="Alm E.J."/>
        </authorList>
    </citation>
    <scope>NUCLEOTIDE SEQUENCE</scope>
    <source>
        <strain evidence="1">BIOML-A18</strain>
    </source>
</reference>
<dbReference type="RefSeq" id="WP_154236553.1">
    <property type="nucleotide sequence ID" value="NZ_JADNNQ010000128.1"/>
</dbReference>
<name>A0A6A8HI37_9LACO</name>